<comment type="caution">
    <text evidence="1">The sequence shown here is derived from an EMBL/GenBank/DDBJ whole genome shotgun (WGS) entry which is preliminary data.</text>
</comment>
<evidence type="ECO:0000313" key="2">
    <source>
        <dbReference type="Proteomes" id="UP001050691"/>
    </source>
</evidence>
<dbReference type="EMBL" id="BPWL01000010">
    <property type="protein sequence ID" value="GJJ15248.1"/>
    <property type="molecule type" value="Genomic_DNA"/>
</dbReference>
<dbReference type="Pfam" id="PF18759">
    <property type="entry name" value="Plavaka"/>
    <property type="match status" value="1"/>
</dbReference>
<accession>A0AAV5AQD0</accession>
<sequence>MFCAPNFCLNDVIDAPWDYINTQLASQTTKGFSDDWAKHSVSICIPSGIKKTKKQMKRPEKEDISIENQFFTVDGVLVRPLVSVIKDTFAHSSAIKSFHFELFKQYWESPDSPRSGICVYDEIYTSDAFHKAHEDLQNSPKELGCDLPRAVIALMFWSDSTSLAQFGNASLWPIYLYWGNQSKYKCCHPSADACQHIAHLPKVNTNL</sequence>
<keyword evidence="2" id="KW-1185">Reference proteome</keyword>
<gene>
    <name evidence="1" type="ORF">Clacol_009524</name>
</gene>
<name>A0AAV5AQD0_9AGAM</name>
<reference evidence="1" key="1">
    <citation type="submission" date="2021-10" db="EMBL/GenBank/DDBJ databases">
        <title>De novo Genome Assembly of Clathrus columnatus (Basidiomycota, Fungi) Using Illumina and Nanopore Sequence Data.</title>
        <authorList>
            <person name="Ogiso-Tanaka E."/>
            <person name="Itagaki H."/>
            <person name="Hosoya T."/>
            <person name="Hosaka K."/>
        </authorList>
    </citation>
    <scope>NUCLEOTIDE SEQUENCE</scope>
    <source>
        <strain evidence="1">MO-923</strain>
    </source>
</reference>
<evidence type="ECO:0000313" key="1">
    <source>
        <dbReference type="EMBL" id="GJJ15248.1"/>
    </source>
</evidence>
<protein>
    <submittedName>
        <fullName evidence="1">Uncharacterized protein</fullName>
    </submittedName>
</protein>
<dbReference type="AlphaFoldDB" id="A0AAV5AQD0"/>
<organism evidence="1 2">
    <name type="scientific">Clathrus columnatus</name>
    <dbReference type="NCBI Taxonomy" id="1419009"/>
    <lineage>
        <taxon>Eukaryota</taxon>
        <taxon>Fungi</taxon>
        <taxon>Dikarya</taxon>
        <taxon>Basidiomycota</taxon>
        <taxon>Agaricomycotina</taxon>
        <taxon>Agaricomycetes</taxon>
        <taxon>Phallomycetidae</taxon>
        <taxon>Phallales</taxon>
        <taxon>Clathraceae</taxon>
        <taxon>Clathrus</taxon>
    </lineage>
</organism>
<proteinExistence type="predicted"/>
<dbReference type="Proteomes" id="UP001050691">
    <property type="component" value="Unassembled WGS sequence"/>
</dbReference>
<dbReference type="InterPro" id="IPR041078">
    <property type="entry name" value="Plavaka"/>
</dbReference>